<feature type="active site" description="Proton donor" evidence="9">
    <location>
        <position position="161"/>
    </location>
</feature>
<keyword evidence="4" id="KW-0081">Bacteriolytic enzyme</keyword>
<evidence type="ECO:0000256" key="7">
    <source>
        <dbReference type="ARBA" id="ARBA00023157"/>
    </source>
</evidence>
<dbReference type="SUPFAM" id="SSF53955">
    <property type="entry name" value="Lysozyme-like"/>
    <property type="match status" value="1"/>
</dbReference>
<dbReference type="EMBL" id="REGN01001754">
    <property type="protein sequence ID" value="RNA32748.1"/>
    <property type="molecule type" value="Genomic_DNA"/>
</dbReference>
<dbReference type="PANTHER" id="PTHR11195">
    <property type="entry name" value="DESTABILASE-RELATED"/>
    <property type="match status" value="1"/>
</dbReference>
<evidence type="ECO:0000256" key="8">
    <source>
        <dbReference type="ARBA" id="ARBA00023295"/>
    </source>
</evidence>
<evidence type="ECO:0000256" key="6">
    <source>
        <dbReference type="ARBA" id="ARBA00023022"/>
    </source>
</evidence>
<dbReference type="GO" id="GO:0003796">
    <property type="term" value="F:lysozyme activity"/>
    <property type="evidence" value="ECO:0007669"/>
    <property type="project" value="UniProtKB-EC"/>
</dbReference>
<keyword evidence="13" id="KW-1185">Reference proteome</keyword>
<feature type="disulfide bond" evidence="10">
    <location>
        <begin position="191"/>
        <end position="211"/>
    </location>
</feature>
<name>A0A3M7SAZ8_BRAPC</name>
<evidence type="ECO:0000256" key="2">
    <source>
        <dbReference type="ARBA" id="ARBA00012732"/>
    </source>
</evidence>
<comment type="caution">
    <text evidence="12">The sequence shown here is derived from an EMBL/GenBank/DDBJ whole genome shotgun (WGS) entry which is preliminary data.</text>
</comment>
<keyword evidence="8 12" id="KW-0326">Glycosidase</keyword>
<evidence type="ECO:0000313" key="12">
    <source>
        <dbReference type="EMBL" id="RNA32748.1"/>
    </source>
</evidence>
<dbReference type="AlphaFoldDB" id="A0A3M7SAZ8"/>
<evidence type="ECO:0000256" key="11">
    <source>
        <dbReference type="SAM" id="SignalP"/>
    </source>
</evidence>
<dbReference type="Proteomes" id="UP000276133">
    <property type="component" value="Unassembled WGS sequence"/>
</dbReference>
<protein>
    <recommendedName>
        <fullName evidence="2">lysozyme</fullName>
        <ecNumber evidence="2">3.2.1.17</ecNumber>
    </recommendedName>
</protein>
<feature type="disulfide bond" evidence="10">
    <location>
        <begin position="201"/>
        <end position="207"/>
    </location>
</feature>
<dbReference type="GO" id="GO:0042742">
    <property type="term" value="P:defense response to bacterium"/>
    <property type="evidence" value="ECO:0007669"/>
    <property type="project" value="UniProtKB-KW"/>
</dbReference>
<keyword evidence="6" id="KW-0044">Antibiotic</keyword>
<organism evidence="12 13">
    <name type="scientific">Brachionus plicatilis</name>
    <name type="common">Marine rotifer</name>
    <name type="synonym">Brachionus muelleri</name>
    <dbReference type="NCBI Taxonomy" id="10195"/>
    <lineage>
        <taxon>Eukaryota</taxon>
        <taxon>Metazoa</taxon>
        <taxon>Spiralia</taxon>
        <taxon>Gnathifera</taxon>
        <taxon>Rotifera</taxon>
        <taxon>Eurotatoria</taxon>
        <taxon>Monogononta</taxon>
        <taxon>Pseudotrocha</taxon>
        <taxon>Ploima</taxon>
        <taxon>Brachionidae</taxon>
        <taxon>Brachionus</taxon>
    </lineage>
</organism>
<sequence length="271" mass="30906">MITTAIVVFLVLSHCSGQGFIKVENYHPPHGYQPVRGYEPPNYQQTYYHQTNYKQKQQAQHLHSQNWYPQNGPDSWRRTPPSTRFTTTTKWTSWTQPTAWYTTPAPFTFSPFTTTTTVDWKQVFSNSGSTAKTNFIDTIQNGLNPSFGVTDQCLKCLCFIESWCSDVGCVMDQGSLSCGWYQLKYEYWLDCGQPGGGWKECSNSKNCAEGCVRAYMNRYSSFCSLGSTCAHMGRIHNGGPNGCANNNTEYYGWLIDRCLKRQAPYEKIDTF</sequence>
<evidence type="ECO:0000256" key="4">
    <source>
        <dbReference type="ARBA" id="ARBA00022638"/>
    </source>
</evidence>
<dbReference type="InterPro" id="IPR008597">
    <property type="entry name" value="Invert_lysozyme"/>
</dbReference>
<feature type="chain" id="PRO_5018062378" description="lysozyme" evidence="11">
    <location>
        <begin position="18"/>
        <end position="271"/>
    </location>
</feature>
<dbReference type="PROSITE" id="PS51909">
    <property type="entry name" value="LYSOZYME_I"/>
    <property type="match status" value="1"/>
</dbReference>
<proteinExistence type="predicted"/>
<evidence type="ECO:0000256" key="1">
    <source>
        <dbReference type="ARBA" id="ARBA00000632"/>
    </source>
</evidence>
<evidence type="ECO:0000256" key="9">
    <source>
        <dbReference type="PIRSR" id="PIRSR608597-1"/>
    </source>
</evidence>
<keyword evidence="3" id="KW-0929">Antimicrobial</keyword>
<dbReference type="STRING" id="10195.A0A3M7SAZ8"/>
<feature type="signal peptide" evidence="11">
    <location>
        <begin position="1"/>
        <end position="17"/>
    </location>
</feature>
<accession>A0A3M7SAZ8</accession>
<dbReference type="Gene3D" id="1.10.530.10">
    <property type="match status" value="1"/>
</dbReference>
<gene>
    <name evidence="12" type="ORF">BpHYR1_035529</name>
</gene>
<feature type="active site" description="Nucleophile" evidence="9">
    <location>
        <position position="172"/>
    </location>
</feature>
<dbReference type="Pfam" id="PF05497">
    <property type="entry name" value="Destabilase"/>
    <property type="match status" value="1"/>
</dbReference>
<keyword evidence="11" id="KW-0732">Signal</keyword>
<feature type="disulfide bond" evidence="10">
    <location>
        <begin position="158"/>
        <end position="164"/>
    </location>
</feature>
<reference evidence="12 13" key="1">
    <citation type="journal article" date="2018" name="Sci. Rep.">
        <title>Genomic signatures of local adaptation to the degree of environmental predictability in rotifers.</title>
        <authorList>
            <person name="Franch-Gras L."/>
            <person name="Hahn C."/>
            <person name="Garcia-Roger E.M."/>
            <person name="Carmona M.J."/>
            <person name="Serra M."/>
            <person name="Gomez A."/>
        </authorList>
    </citation>
    <scope>NUCLEOTIDE SEQUENCE [LARGE SCALE GENOMIC DNA]</scope>
    <source>
        <strain evidence="12">HYR1</strain>
    </source>
</reference>
<feature type="disulfide bond" evidence="10">
    <location>
        <begin position="153"/>
        <end position="229"/>
    </location>
</feature>
<feature type="disulfide bond" evidence="10">
    <location>
        <begin position="169"/>
        <end position="178"/>
    </location>
</feature>
<dbReference type="OrthoDB" id="6337871at2759"/>
<dbReference type="GO" id="GO:0031640">
    <property type="term" value="P:killing of cells of another organism"/>
    <property type="evidence" value="ECO:0007669"/>
    <property type="project" value="UniProtKB-KW"/>
</dbReference>
<comment type="catalytic activity">
    <reaction evidence="1">
        <text>Hydrolysis of (1-&gt;4)-beta-linkages between N-acetylmuramic acid and N-acetyl-D-glucosamine residues in a peptidoglycan and between N-acetyl-D-glucosamine residues in chitodextrins.</text>
        <dbReference type="EC" id="3.2.1.17"/>
    </reaction>
</comment>
<keyword evidence="7 10" id="KW-1015">Disulfide bond</keyword>
<dbReference type="PANTHER" id="PTHR11195:SF13">
    <property type="entry name" value="INVERTEBRATE-TYPE LYSOZYME 2-RELATED"/>
    <property type="match status" value="1"/>
</dbReference>
<dbReference type="InterPro" id="IPR023346">
    <property type="entry name" value="Lysozyme-like_dom_sf"/>
</dbReference>
<evidence type="ECO:0000256" key="5">
    <source>
        <dbReference type="ARBA" id="ARBA00022801"/>
    </source>
</evidence>
<evidence type="ECO:0000313" key="13">
    <source>
        <dbReference type="Proteomes" id="UP000276133"/>
    </source>
</evidence>
<evidence type="ECO:0000256" key="10">
    <source>
        <dbReference type="PIRSR" id="PIRSR608597-3"/>
    </source>
</evidence>
<keyword evidence="5 12" id="KW-0378">Hydrolase</keyword>
<evidence type="ECO:0000256" key="3">
    <source>
        <dbReference type="ARBA" id="ARBA00022529"/>
    </source>
</evidence>
<dbReference type="EC" id="3.2.1.17" evidence="2"/>